<evidence type="ECO:0000256" key="1">
    <source>
        <dbReference type="SAM" id="Phobius"/>
    </source>
</evidence>
<evidence type="ECO:0008006" key="4">
    <source>
        <dbReference type="Google" id="ProtNLM"/>
    </source>
</evidence>
<dbReference type="GO" id="GO:0005254">
    <property type="term" value="F:chloride channel activity"/>
    <property type="evidence" value="ECO:0007669"/>
    <property type="project" value="InterPro"/>
</dbReference>
<evidence type="ECO:0000256" key="2">
    <source>
        <dbReference type="SAM" id="SignalP"/>
    </source>
</evidence>
<keyword evidence="1" id="KW-0812">Transmembrane</keyword>
<feature type="transmembrane region" description="Helical" evidence="1">
    <location>
        <begin position="382"/>
        <end position="403"/>
    </location>
</feature>
<evidence type="ECO:0000313" key="3">
    <source>
        <dbReference type="EMBL" id="CAE0363317.1"/>
    </source>
</evidence>
<name>A0A7S3JUU3_9STRA</name>
<keyword evidence="1" id="KW-1133">Transmembrane helix</keyword>
<accession>A0A7S3JUU3</accession>
<keyword evidence="1" id="KW-0472">Membrane</keyword>
<reference evidence="3" key="1">
    <citation type="submission" date="2021-01" db="EMBL/GenBank/DDBJ databases">
        <authorList>
            <person name="Corre E."/>
            <person name="Pelletier E."/>
            <person name="Niang G."/>
            <person name="Scheremetjew M."/>
            <person name="Finn R."/>
            <person name="Kale V."/>
            <person name="Holt S."/>
            <person name="Cochrane G."/>
            <person name="Meng A."/>
            <person name="Brown T."/>
            <person name="Cohen L."/>
        </authorList>
    </citation>
    <scope>NUCLEOTIDE SEQUENCE</scope>
    <source>
        <strain evidence="3">CCMP1510</strain>
    </source>
</reference>
<dbReference type="EMBL" id="HBIJ01005780">
    <property type="protein sequence ID" value="CAE0363317.1"/>
    <property type="molecule type" value="Transcribed_RNA"/>
</dbReference>
<feature type="signal peptide" evidence="2">
    <location>
        <begin position="1"/>
        <end position="17"/>
    </location>
</feature>
<feature type="transmembrane region" description="Helical" evidence="1">
    <location>
        <begin position="179"/>
        <end position="202"/>
    </location>
</feature>
<feature type="chain" id="PRO_5031103513" description="ABC transmembrane type-1 domain-containing protein" evidence="2">
    <location>
        <begin position="18"/>
        <end position="630"/>
    </location>
</feature>
<proteinExistence type="predicted"/>
<protein>
    <recommendedName>
        <fullName evidence="4">ABC transmembrane type-1 domain-containing protein</fullName>
    </recommendedName>
</protein>
<sequence>MVLRVLIFLLCFSRREAYQICHSLIVRRGPTILSPRYTKAQTSSGSGEKSNQFGKAEYEPTVPVAMNGGDLWVGWRVTPEELEELVEAATSTVRGKPVMKQFHPRRDWLWRQWDGTIVRSVMFNEVKLNMAWALISVSIVYHILPRALLVQQSLGGFDSVTLDACRSAVVASLKPIENFWALTQTLVAFVLSFFLSQTYAVWREVYSIARKIQGRLSDLGLLLATNGERDLTRPDTPYSTRAIVTMEIWARYARLFNMLFFASVTRRFAPLATPKGLQALNAQGAITSDEVKTLLATTSYHQTVCLWMSTLIANSIHNGAIQGASGVAYQCSLMITNLRAHYGQMGDALSGRMNLAYTHLVQLFVDMLCLAAPLALVGPLGAFGAIIGTAAVTLFYAGVLALAKMFLDPFDNEDYGGRSGIRLEADTLVQEVNANTRRWVTAARDLPKAAFNPMTCVLLPHQQLGLPLPTVVEATEDNIVIKDLDDVTSFNDTTIERLVNTTVLVSQHPTEAAIFEDKHKLHNATSISITSSSTADSGGTSEFATTKQRGGNTIYRAWRADPDDPNTVLRAVPPRTSSYFEREFADNDDNEIRTSAKNKLNTLWTSFKRRLSITTSFLSRRYSRSFFFFK</sequence>
<feature type="transmembrane region" description="Helical" evidence="1">
    <location>
        <begin position="355"/>
        <end position="376"/>
    </location>
</feature>
<dbReference type="AlphaFoldDB" id="A0A7S3JUU3"/>
<gene>
    <name evidence="3" type="ORF">ALAG00032_LOCUS4058</name>
</gene>
<organism evidence="3">
    <name type="scientific">Aureoumbra lagunensis</name>
    <dbReference type="NCBI Taxonomy" id="44058"/>
    <lineage>
        <taxon>Eukaryota</taxon>
        <taxon>Sar</taxon>
        <taxon>Stramenopiles</taxon>
        <taxon>Ochrophyta</taxon>
        <taxon>Pelagophyceae</taxon>
        <taxon>Pelagomonadales</taxon>
        <taxon>Aureoumbra</taxon>
    </lineage>
</organism>
<keyword evidence="2" id="KW-0732">Signal</keyword>